<proteinExistence type="predicted"/>
<keyword evidence="2" id="KW-0472">Membrane</keyword>
<evidence type="ECO:0000313" key="3">
    <source>
        <dbReference type="EMBL" id="MFC5602835.1"/>
    </source>
</evidence>
<dbReference type="Proteomes" id="UP001596071">
    <property type="component" value="Unassembled WGS sequence"/>
</dbReference>
<protein>
    <recommendedName>
        <fullName evidence="5">Phage shock protein B</fullName>
    </recommendedName>
</protein>
<evidence type="ECO:0000256" key="2">
    <source>
        <dbReference type="SAM" id="Phobius"/>
    </source>
</evidence>
<feature type="coiled-coil region" evidence="1">
    <location>
        <begin position="37"/>
        <end position="64"/>
    </location>
</feature>
<gene>
    <name evidence="3" type="ORF">ACFPTP_06345</name>
</gene>
<sequence length="76" mass="8507">MSSLGIASILGLLVSLIPVIIFIVVIFFIVKTVKGFEKRADEKLALEREQNAILQRKLNELDGRVSVIENVLKEVE</sequence>
<keyword evidence="4" id="KW-1185">Reference proteome</keyword>
<keyword evidence="2" id="KW-0812">Transmembrane</keyword>
<dbReference type="EMBL" id="JBHSNP010000010">
    <property type="protein sequence ID" value="MFC5602835.1"/>
    <property type="molecule type" value="Genomic_DNA"/>
</dbReference>
<organism evidence="3 4">
    <name type="scientific">Sporosarcina koreensis</name>
    <dbReference type="NCBI Taxonomy" id="334735"/>
    <lineage>
        <taxon>Bacteria</taxon>
        <taxon>Bacillati</taxon>
        <taxon>Bacillota</taxon>
        <taxon>Bacilli</taxon>
        <taxon>Bacillales</taxon>
        <taxon>Caryophanaceae</taxon>
        <taxon>Sporosarcina</taxon>
    </lineage>
</organism>
<evidence type="ECO:0000256" key="1">
    <source>
        <dbReference type="SAM" id="Coils"/>
    </source>
</evidence>
<accession>A0ABW0TXZ4</accession>
<keyword evidence="1" id="KW-0175">Coiled coil</keyword>
<keyword evidence="2" id="KW-1133">Transmembrane helix</keyword>
<feature type="transmembrane region" description="Helical" evidence="2">
    <location>
        <begin position="6"/>
        <end position="30"/>
    </location>
</feature>
<dbReference type="RefSeq" id="WP_381443051.1">
    <property type="nucleotide sequence ID" value="NZ_JBHSNP010000010.1"/>
</dbReference>
<name>A0ABW0TXZ4_9BACL</name>
<reference evidence="4" key="1">
    <citation type="journal article" date="2019" name="Int. J. Syst. Evol. Microbiol.">
        <title>The Global Catalogue of Microorganisms (GCM) 10K type strain sequencing project: providing services to taxonomists for standard genome sequencing and annotation.</title>
        <authorList>
            <consortium name="The Broad Institute Genomics Platform"/>
            <consortium name="The Broad Institute Genome Sequencing Center for Infectious Disease"/>
            <person name="Wu L."/>
            <person name="Ma J."/>
        </authorList>
    </citation>
    <scope>NUCLEOTIDE SEQUENCE [LARGE SCALE GENOMIC DNA]</scope>
    <source>
        <strain evidence="4">KACC 11299</strain>
    </source>
</reference>
<evidence type="ECO:0000313" key="4">
    <source>
        <dbReference type="Proteomes" id="UP001596071"/>
    </source>
</evidence>
<comment type="caution">
    <text evidence="3">The sequence shown here is derived from an EMBL/GenBank/DDBJ whole genome shotgun (WGS) entry which is preliminary data.</text>
</comment>
<evidence type="ECO:0008006" key="5">
    <source>
        <dbReference type="Google" id="ProtNLM"/>
    </source>
</evidence>